<dbReference type="EMBL" id="KE145360">
    <property type="protein sequence ID" value="EPE31927.1"/>
    <property type="molecule type" value="Genomic_DNA"/>
</dbReference>
<evidence type="ECO:0000259" key="4">
    <source>
        <dbReference type="PROSITE" id="PS50238"/>
    </source>
</evidence>
<dbReference type="Gene3D" id="1.10.555.10">
    <property type="entry name" value="Rho GTPase activation protein"/>
    <property type="match status" value="1"/>
</dbReference>
<dbReference type="SMART" id="SM00055">
    <property type="entry name" value="FCH"/>
    <property type="match status" value="1"/>
</dbReference>
<dbReference type="SUPFAM" id="SSF103657">
    <property type="entry name" value="BAR/IMD domain-like"/>
    <property type="match status" value="1"/>
</dbReference>
<dbReference type="InterPro" id="IPR008936">
    <property type="entry name" value="Rho_GTPase_activation_prot"/>
</dbReference>
<dbReference type="SMART" id="SM00324">
    <property type="entry name" value="RhoGAP"/>
    <property type="match status" value="1"/>
</dbReference>
<dbReference type="PANTHER" id="PTHR23176">
    <property type="entry name" value="RHO/RAC/CDC GTPASE-ACTIVATING PROTEIN"/>
    <property type="match status" value="1"/>
</dbReference>
<dbReference type="FunFam" id="1.10.555.10:FF:000041">
    <property type="entry name" value="Rho GTPase activator (Rgd1)"/>
    <property type="match status" value="1"/>
</dbReference>
<dbReference type="HOGENOM" id="CLU_010730_3_0_1"/>
<keyword evidence="2" id="KW-0175">Coiled coil</keyword>
<reference evidence="6 7" key="1">
    <citation type="journal article" date="2013" name="BMC Genomics">
        <title>Genomics-driven discovery of the pneumocandin biosynthetic gene cluster in the fungus Glarea lozoyensis.</title>
        <authorList>
            <person name="Chen L."/>
            <person name="Yue Q."/>
            <person name="Zhang X."/>
            <person name="Xiang M."/>
            <person name="Wang C."/>
            <person name="Li S."/>
            <person name="Che Y."/>
            <person name="Ortiz-Lopez F.J."/>
            <person name="Bills G.F."/>
            <person name="Liu X."/>
            <person name="An Z."/>
        </authorList>
    </citation>
    <scope>NUCLEOTIDE SEQUENCE [LARGE SCALE GENOMIC DNA]</scope>
    <source>
        <strain evidence="7">ATCC 20868 / MF5171</strain>
    </source>
</reference>
<dbReference type="Proteomes" id="UP000016922">
    <property type="component" value="Unassembled WGS sequence"/>
</dbReference>
<proteinExistence type="predicted"/>
<feature type="region of interest" description="Disordered" evidence="3">
    <location>
        <begin position="337"/>
        <end position="498"/>
    </location>
</feature>
<dbReference type="InterPro" id="IPR001060">
    <property type="entry name" value="FCH_dom"/>
</dbReference>
<dbReference type="GeneID" id="19471050"/>
<evidence type="ECO:0000256" key="2">
    <source>
        <dbReference type="PROSITE-ProRule" id="PRU01077"/>
    </source>
</evidence>
<evidence type="ECO:0000313" key="7">
    <source>
        <dbReference type="Proteomes" id="UP000016922"/>
    </source>
</evidence>
<keyword evidence="1" id="KW-0343">GTPase activation</keyword>
<feature type="domain" description="Rho-GAP" evidence="4">
    <location>
        <begin position="510"/>
        <end position="700"/>
    </location>
</feature>
<dbReference type="Pfam" id="PF00611">
    <property type="entry name" value="FCH"/>
    <property type="match status" value="1"/>
</dbReference>
<feature type="domain" description="F-BAR" evidence="5">
    <location>
        <begin position="41"/>
        <end position="311"/>
    </location>
</feature>
<name>S3D080_GLAL2</name>
<dbReference type="eggNOG" id="KOG1450">
    <property type="taxonomic scope" value="Eukaryota"/>
</dbReference>
<dbReference type="STRING" id="1116229.S3D080"/>
<dbReference type="Pfam" id="PF00620">
    <property type="entry name" value="RhoGAP"/>
    <property type="match status" value="1"/>
</dbReference>
<feature type="compositionally biased region" description="Polar residues" evidence="3">
    <location>
        <begin position="468"/>
        <end position="489"/>
    </location>
</feature>
<dbReference type="InterPro" id="IPR050729">
    <property type="entry name" value="Rho-GAP"/>
</dbReference>
<dbReference type="GO" id="GO:0005938">
    <property type="term" value="C:cell cortex"/>
    <property type="evidence" value="ECO:0007669"/>
    <property type="project" value="UniProtKB-ARBA"/>
</dbReference>
<evidence type="ECO:0000313" key="6">
    <source>
        <dbReference type="EMBL" id="EPE31927.1"/>
    </source>
</evidence>
<protein>
    <submittedName>
        <fullName evidence="6">GTPase activation, GAP</fullName>
    </submittedName>
</protein>
<dbReference type="Gene3D" id="1.20.1270.60">
    <property type="entry name" value="Arfaptin homology (AH) domain/BAR domain"/>
    <property type="match status" value="1"/>
</dbReference>
<evidence type="ECO:0000256" key="3">
    <source>
        <dbReference type="SAM" id="MobiDB-lite"/>
    </source>
</evidence>
<feature type="region of interest" description="Disordered" evidence="3">
    <location>
        <begin position="1"/>
        <end position="35"/>
    </location>
</feature>
<dbReference type="CDD" id="cd07652">
    <property type="entry name" value="F-BAR_Rgd1"/>
    <property type="match status" value="1"/>
</dbReference>
<dbReference type="OrthoDB" id="437889at2759"/>
<dbReference type="PANTHER" id="PTHR23176:SF136">
    <property type="entry name" value="RHO GTPASE ACTIVATOR (RGD1)"/>
    <property type="match status" value="1"/>
</dbReference>
<dbReference type="AlphaFoldDB" id="S3D080"/>
<keyword evidence="7" id="KW-1185">Reference proteome</keyword>
<feature type="compositionally biased region" description="Basic and acidic residues" evidence="3">
    <location>
        <begin position="1"/>
        <end position="19"/>
    </location>
</feature>
<dbReference type="GO" id="GO:0005096">
    <property type="term" value="F:GTPase activator activity"/>
    <property type="evidence" value="ECO:0007669"/>
    <property type="project" value="UniProtKB-KW"/>
</dbReference>
<organism evidence="6 7">
    <name type="scientific">Glarea lozoyensis (strain ATCC 20868 / MF5171)</name>
    <dbReference type="NCBI Taxonomy" id="1116229"/>
    <lineage>
        <taxon>Eukaryota</taxon>
        <taxon>Fungi</taxon>
        <taxon>Dikarya</taxon>
        <taxon>Ascomycota</taxon>
        <taxon>Pezizomycotina</taxon>
        <taxon>Leotiomycetes</taxon>
        <taxon>Helotiales</taxon>
        <taxon>Helotiaceae</taxon>
        <taxon>Glarea</taxon>
    </lineage>
</organism>
<dbReference type="SUPFAM" id="SSF48350">
    <property type="entry name" value="GTPase activation domain, GAP"/>
    <property type="match status" value="1"/>
</dbReference>
<dbReference type="RefSeq" id="XP_008080982.1">
    <property type="nucleotide sequence ID" value="XM_008082791.1"/>
</dbReference>
<dbReference type="InterPro" id="IPR000198">
    <property type="entry name" value="RhoGAP_dom"/>
</dbReference>
<evidence type="ECO:0000259" key="5">
    <source>
        <dbReference type="PROSITE" id="PS51741"/>
    </source>
</evidence>
<dbReference type="OMA" id="DSGWQAR"/>
<sequence>MDDDSHPDRLLSEPAEQREISQGPGEVNGDAMGVIPDPNAKAVEEVVNSEIGVSTLLNRLKQSLASAREFSSFLQKRSKLEEEHAMGMRKLCRATSEAIRRPDHRHGSFLQAYEETNSIHERMSKAGEEFAVSLHAMFEDLNEMAANIEKGRKHWKTTGLATEARAADAETAMRKSKAKYDALAEDYDRARTGDGQSGKKFGLKGPKSAQQHEADLLRKLQAADADYQAKVTAAQGLRSELLAKHRPDAVKSLQELIKECDSALTLQMQKYASGSEKLLLSNGLTLSPLNGEQKKGRSLREVIHSIDNEKDLSNYLGSFANKVGRQNMEIKYERHPVLNPSGQSAPAPPRQGDPSTFGSRQGPPPSSFPIASQPAAPAHQSHASQPFNQSPATGPQQHERSFSQGPSQYGSMGGPPRGQGGPSSNYNTGSISSAGPPQLSTLPFQTPSSDSPSSYQPPSQQPVFAQPPHQNYPSQPLMGNQVSYNQSPISAGGGNSSGAHLPPVRPVFGLTLEQLFDRDQSAVPLVVYQCIQAVDLFGLDVEGIYRLSGTASHISKIKAMFDNDASSVDFRNPENFYHDVNSVAGLLKQFFRDLPDPLLTVEHYAGFIEAAKNDDDIVRRDSLHAIINSLPDPNYATLRALTLHLNRVCEHSNANRMNASNIAIVFGPTLMGASSGPNIQDAGWQVRVVDTILQNCYQIFDDDD</sequence>
<evidence type="ECO:0000256" key="1">
    <source>
        <dbReference type="ARBA" id="ARBA00022468"/>
    </source>
</evidence>
<feature type="compositionally biased region" description="Gly residues" evidence="3">
    <location>
        <begin position="411"/>
        <end position="421"/>
    </location>
</feature>
<dbReference type="InterPro" id="IPR027267">
    <property type="entry name" value="AH/BAR_dom_sf"/>
</dbReference>
<accession>S3D080</accession>
<dbReference type="PROSITE" id="PS50238">
    <property type="entry name" value="RHOGAP"/>
    <property type="match status" value="1"/>
</dbReference>
<gene>
    <name evidence="6" type="ORF">GLAREA_12009</name>
</gene>
<feature type="compositionally biased region" description="Low complexity" evidence="3">
    <location>
        <begin position="443"/>
        <end position="462"/>
    </location>
</feature>
<dbReference type="PROSITE" id="PS51741">
    <property type="entry name" value="F_BAR"/>
    <property type="match status" value="1"/>
</dbReference>
<dbReference type="FunFam" id="1.20.1270.60:FF:000063">
    <property type="entry name" value="Rho GTPase activator"/>
    <property type="match status" value="1"/>
</dbReference>
<feature type="compositionally biased region" description="Polar residues" evidence="3">
    <location>
        <begin position="381"/>
        <end position="409"/>
    </location>
</feature>
<feature type="compositionally biased region" description="Polar residues" evidence="3">
    <location>
        <begin position="425"/>
        <end position="442"/>
    </location>
</feature>
<dbReference type="GO" id="GO:0007165">
    <property type="term" value="P:signal transduction"/>
    <property type="evidence" value="ECO:0007669"/>
    <property type="project" value="InterPro"/>
</dbReference>
<dbReference type="InterPro" id="IPR031160">
    <property type="entry name" value="F_BAR_dom"/>
</dbReference>
<dbReference type="KEGG" id="glz:GLAREA_12009"/>